<dbReference type="AlphaFoldDB" id="A0A931B2Q4"/>
<evidence type="ECO:0000313" key="2">
    <source>
        <dbReference type="EMBL" id="MBF9069279.1"/>
    </source>
</evidence>
<protein>
    <submittedName>
        <fullName evidence="2">Uncharacterized protein</fullName>
    </submittedName>
</protein>
<sequence>MQPDSVDVELTLPRSAVVPGSGAAAVAVDADLAVGVVQGSDSSQTQWSGLTGPAANVGAGSGSEVTLGVSGRPPTVTAGEGGTVLFTAGTLSLDVTSAPASTSAGTGATPAKAPVPAASTLPAPAEASSAAAGTPSLSASAATSASASPSGTPSATVSAPGSTPGSPPASPPASTPPTGPVTTQVGCTLDPGQQGTIGAVPVVGGGVGRVGQLTVPGVDSHVSTCPPLPTGSLDPRQLPPVPPGALVHTFPEQEECAFAVGWANIGKQGEATAVNDPNQHPTLASLSTVRVVEVLPSKPNPYLELDSLGNLNLPPSQTTFLTFGFMPTSATLAFQSLSPLTVVTTGWSSLKQPSITTISGYQEMTISNVKVNGVPLDVGPDCRTSTPVHLELHGRADSYLPGGGDGLPDYVVTAGGPLYETGFYIPPFTGCGSNGQNYDSLFTAAVSGSDNSLYFEQGPACLPQAHYQCLPEIGLPSLPSATSSKPAITPKARR</sequence>
<evidence type="ECO:0000256" key="1">
    <source>
        <dbReference type="SAM" id="MobiDB-lite"/>
    </source>
</evidence>
<accession>A0A931B2Q4</accession>
<dbReference type="EMBL" id="JADPRT010000005">
    <property type="protein sequence ID" value="MBF9069279.1"/>
    <property type="molecule type" value="Genomic_DNA"/>
</dbReference>
<proteinExistence type="predicted"/>
<dbReference type="Proteomes" id="UP000657385">
    <property type="component" value="Unassembled WGS sequence"/>
</dbReference>
<gene>
    <name evidence="2" type="ORF">I2501_14730</name>
</gene>
<evidence type="ECO:0000313" key="3">
    <source>
        <dbReference type="Proteomes" id="UP000657385"/>
    </source>
</evidence>
<keyword evidence="3" id="KW-1185">Reference proteome</keyword>
<comment type="caution">
    <text evidence="2">The sequence shown here is derived from an EMBL/GenBank/DDBJ whole genome shotgun (WGS) entry which is preliminary data.</text>
</comment>
<name>A0A931B2Q4_9ACTN</name>
<feature type="region of interest" description="Disordered" evidence="1">
    <location>
        <begin position="97"/>
        <end position="193"/>
    </location>
</feature>
<feature type="compositionally biased region" description="Low complexity" evidence="1">
    <location>
        <begin position="97"/>
        <end position="164"/>
    </location>
</feature>
<organism evidence="2 3">
    <name type="scientific">Streptacidiphilus fuscans</name>
    <dbReference type="NCBI Taxonomy" id="2789292"/>
    <lineage>
        <taxon>Bacteria</taxon>
        <taxon>Bacillati</taxon>
        <taxon>Actinomycetota</taxon>
        <taxon>Actinomycetes</taxon>
        <taxon>Kitasatosporales</taxon>
        <taxon>Streptomycetaceae</taxon>
        <taxon>Streptacidiphilus</taxon>
    </lineage>
</organism>
<feature type="compositionally biased region" description="Pro residues" evidence="1">
    <location>
        <begin position="165"/>
        <end position="179"/>
    </location>
</feature>
<reference evidence="2" key="1">
    <citation type="submission" date="2020-11" db="EMBL/GenBank/DDBJ databases">
        <title>Isolation and identification of active actinomycetes.</title>
        <authorList>
            <person name="Yu B."/>
        </authorList>
    </citation>
    <scope>NUCLEOTIDE SEQUENCE</scope>
    <source>
        <strain evidence="2">NEAU-YB345</strain>
    </source>
</reference>